<dbReference type="PROSITE" id="PS50294">
    <property type="entry name" value="WD_REPEATS_REGION"/>
    <property type="match status" value="1"/>
</dbReference>
<dbReference type="Pfam" id="PF00400">
    <property type="entry name" value="WD40"/>
    <property type="match status" value="2"/>
</dbReference>
<protein>
    <submittedName>
        <fullName evidence="8">Uncharacterized protein</fullName>
    </submittedName>
</protein>
<dbReference type="EMBL" id="HBGR01014374">
    <property type="protein sequence ID" value="CAD9399611.1"/>
    <property type="molecule type" value="Transcribed_RNA"/>
</dbReference>
<dbReference type="SUPFAM" id="SSF50978">
    <property type="entry name" value="WD40 repeat-like"/>
    <property type="match status" value="1"/>
</dbReference>
<evidence type="ECO:0000256" key="7">
    <source>
        <dbReference type="SAM" id="MobiDB-lite"/>
    </source>
</evidence>
<dbReference type="InterPro" id="IPR036322">
    <property type="entry name" value="WD40_repeat_dom_sf"/>
</dbReference>
<evidence type="ECO:0000256" key="4">
    <source>
        <dbReference type="ARBA" id="ARBA00023015"/>
    </source>
</evidence>
<feature type="region of interest" description="Disordered" evidence="7">
    <location>
        <begin position="239"/>
        <end position="267"/>
    </location>
</feature>
<dbReference type="Gene3D" id="2.130.10.10">
    <property type="entry name" value="YVTN repeat-like/Quinoprotein amine dehydrogenase"/>
    <property type="match status" value="1"/>
</dbReference>
<feature type="repeat" description="WD" evidence="6">
    <location>
        <begin position="5"/>
        <end position="47"/>
    </location>
</feature>
<keyword evidence="5" id="KW-0804">Transcription</keyword>
<comment type="similarity">
    <text evidence="1">Belongs to the WD repeat ESC family.</text>
</comment>
<dbReference type="InterPro" id="IPR019775">
    <property type="entry name" value="WD40_repeat_CS"/>
</dbReference>
<name>A0A7S2FKF0_9CHLO</name>
<reference evidence="8" key="1">
    <citation type="submission" date="2021-01" db="EMBL/GenBank/DDBJ databases">
        <authorList>
            <person name="Corre E."/>
            <person name="Pelletier E."/>
            <person name="Niang G."/>
            <person name="Scheremetjew M."/>
            <person name="Finn R."/>
            <person name="Kale V."/>
            <person name="Holt S."/>
            <person name="Cochrane G."/>
            <person name="Meng A."/>
            <person name="Brown T."/>
            <person name="Cohen L."/>
        </authorList>
    </citation>
    <scope>NUCLEOTIDE SEQUENCE</scope>
    <source>
        <strain evidence="8">RCC733</strain>
    </source>
</reference>
<evidence type="ECO:0000256" key="1">
    <source>
        <dbReference type="ARBA" id="ARBA00008075"/>
    </source>
</evidence>
<dbReference type="InterPro" id="IPR015943">
    <property type="entry name" value="WD40/YVTN_repeat-like_dom_sf"/>
</dbReference>
<keyword evidence="4" id="KW-0805">Transcription regulation</keyword>
<dbReference type="PROSITE" id="PS50082">
    <property type="entry name" value="WD_REPEATS_2"/>
    <property type="match status" value="2"/>
</dbReference>
<evidence type="ECO:0000256" key="3">
    <source>
        <dbReference type="ARBA" id="ARBA00022737"/>
    </source>
</evidence>
<dbReference type="InterPro" id="IPR001680">
    <property type="entry name" value="WD40_rpt"/>
</dbReference>
<evidence type="ECO:0000256" key="2">
    <source>
        <dbReference type="ARBA" id="ARBA00022574"/>
    </source>
</evidence>
<dbReference type="AlphaFoldDB" id="A0A7S2FKF0"/>
<accession>A0A7S2FKF0</accession>
<dbReference type="InterPro" id="IPR051243">
    <property type="entry name" value="PcG_WD-repeat"/>
</dbReference>
<proteinExistence type="inferred from homology"/>
<evidence type="ECO:0000256" key="5">
    <source>
        <dbReference type="ARBA" id="ARBA00023163"/>
    </source>
</evidence>
<gene>
    <name evidence="8" type="ORF">PPRO1471_LOCUS9562</name>
</gene>
<feature type="repeat" description="WD" evidence="6">
    <location>
        <begin position="51"/>
        <end position="95"/>
    </location>
</feature>
<keyword evidence="3" id="KW-0677">Repeat</keyword>
<evidence type="ECO:0000256" key="6">
    <source>
        <dbReference type="PROSITE-ProRule" id="PRU00221"/>
    </source>
</evidence>
<feature type="region of interest" description="Disordered" evidence="7">
    <location>
        <begin position="111"/>
        <end position="130"/>
    </location>
</feature>
<dbReference type="PANTHER" id="PTHR10253">
    <property type="entry name" value="POLYCOMB PROTEIN"/>
    <property type="match status" value="1"/>
</dbReference>
<organism evidence="8">
    <name type="scientific">Pycnococcus provasolii</name>
    <dbReference type="NCBI Taxonomy" id="41880"/>
    <lineage>
        <taxon>Eukaryota</taxon>
        <taxon>Viridiplantae</taxon>
        <taxon>Chlorophyta</taxon>
        <taxon>Pseudoscourfieldiophyceae</taxon>
        <taxon>Pseudoscourfieldiales</taxon>
        <taxon>Pycnococcaceae</taxon>
        <taxon>Pycnococcus</taxon>
    </lineage>
</organism>
<sequence>MRCSLFGHGYAVNEVKIHPSRPSLLLSASKDESLRLWNIHTQTLVVVCAGDGGHRSEVLSIDWHLDAAANGKFVSCGMDNALKIWSLKKHNALMDASETFDAFGDAASRGDNYDDDDDDDDGKRASKRSKRPSLFPTRYVSRPIFSTTKVHSNYIDCVRWFGDLLLSKSVDSKILLWRPDEKGPTKRRGDVRVLQEFQFEQCNLWFIRFSLDPRLRRLCIGNRVGTMFVWSVPGTRNGGGAGAGTSDDMAPRSSSGRTRSVEDLTAGRTSTGEAVVYAPAPLVKLKTQQCKLPIRQTAISSDLSIVLGVSEDGTIWRYSNVSSE</sequence>
<evidence type="ECO:0000313" key="8">
    <source>
        <dbReference type="EMBL" id="CAD9399611.1"/>
    </source>
</evidence>
<keyword evidence="2 6" id="KW-0853">WD repeat</keyword>
<dbReference type="SMART" id="SM00320">
    <property type="entry name" value="WD40"/>
    <property type="match status" value="4"/>
</dbReference>
<dbReference type="PROSITE" id="PS00678">
    <property type="entry name" value="WD_REPEATS_1"/>
    <property type="match status" value="1"/>
</dbReference>